<gene>
    <name evidence="2" type="ORF">Xcel_3452</name>
</gene>
<accession>D1C0Y5</accession>
<name>D1C0Y5_XYLCX</name>
<dbReference type="HOGENOM" id="CLU_2830353_0_0_11"/>
<feature type="region of interest" description="Disordered" evidence="1">
    <location>
        <begin position="1"/>
        <end position="27"/>
    </location>
</feature>
<sequence>MTLVVDARPMPASTPDRSTGPVLHTTDPDRYARACRARAIVLDLEGHHEEAQHLRALATATQENRP</sequence>
<dbReference type="EMBL" id="CP001822">
    <property type="protein sequence ID" value="ACZ32451.1"/>
    <property type="molecule type" value="Genomic_DNA"/>
</dbReference>
<keyword evidence="2" id="KW-0614">Plasmid</keyword>
<dbReference type="RefSeq" id="WP_012880191.1">
    <property type="nucleotide sequence ID" value="NC_013531.1"/>
</dbReference>
<protein>
    <submittedName>
        <fullName evidence="2">Uncharacterized protein</fullName>
    </submittedName>
</protein>
<dbReference type="OrthoDB" id="10006597at2"/>
<dbReference type="Proteomes" id="UP000002255">
    <property type="component" value="Plasmid pXCEL01"/>
</dbReference>
<evidence type="ECO:0000313" key="3">
    <source>
        <dbReference type="Proteomes" id="UP000002255"/>
    </source>
</evidence>
<organism evidence="2 3">
    <name type="scientific">Xylanimonas cellulosilytica (strain DSM 15894 / JCM 12276 / CECT 5975 / KCTC 9989 / LMG 20990 / NBRC 107835 / XIL07)</name>
    <dbReference type="NCBI Taxonomy" id="446471"/>
    <lineage>
        <taxon>Bacteria</taxon>
        <taxon>Bacillati</taxon>
        <taxon>Actinomycetota</taxon>
        <taxon>Actinomycetes</taxon>
        <taxon>Micrococcales</taxon>
        <taxon>Promicromonosporaceae</taxon>
        <taxon>Xylanimonas</taxon>
    </lineage>
</organism>
<dbReference type="AlphaFoldDB" id="D1C0Y5"/>
<evidence type="ECO:0000256" key="1">
    <source>
        <dbReference type="SAM" id="MobiDB-lite"/>
    </source>
</evidence>
<proteinExistence type="predicted"/>
<keyword evidence="3" id="KW-1185">Reference proteome</keyword>
<geneLocation type="plasmid" evidence="2 3">
    <name>pXCEL01</name>
</geneLocation>
<dbReference type="KEGG" id="xce:Xcel_3452"/>
<reference evidence="2 3" key="1">
    <citation type="journal article" date="2010" name="Stand. Genomic Sci.">
        <title>Complete genome sequence of Xylanimonas cellulosilytica type strain (XIL07).</title>
        <authorList>
            <person name="Foster B."/>
            <person name="Pukall R."/>
            <person name="Abt B."/>
            <person name="Nolan M."/>
            <person name="Glavina Del Rio T."/>
            <person name="Chen F."/>
            <person name="Lucas S."/>
            <person name="Tice H."/>
            <person name="Pitluck S."/>
            <person name="Cheng J.-F."/>
            <person name="Chertkov O."/>
            <person name="Brettin T."/>
            <person name="Han C."/>
            <person name="Detter J.C."/>
            <person name="Bruce D."/>
            <person name="Goodwin L."/>
            <person name="Ivanova N."/>
            <person name="Mavromatis K."/>
            <person name="Pati A."/>
            <person name="Mikhailova N."/>
            <person name="Chen A."/>
            <person name="Palaniappan K."/>
            <person name="Land M."/>
            <person name="Hauser L."/>
            <person name="Chang Y.-J."/>
            <person name="Jeffries C.D."/>
            <person name="Chain P."/>
            <person name="Rohde M."/>
            <person name="Goeker M."/>
            <person name="Bristow J."/>
            <person name="Eisen J.A."/>
            <person name="Markowitz V."/>
            <person name="Hugenholtz P."/>
            <person name="Kyrpides N.C."/>
            <person name="Klenk H.-P."/>
            <person name="Lapidus A."/>
        </authorList>
    </citation>
    <scope>NUCLEOTIDE SEQUENCE [LARGE SCALE GENOMIC DNA]</scope>
    <source>
        <strain evidence="3">DSM 15894 / CECT 5975 / LMG 20990 / XIL07</strain>
        <plasmid evidence="3">Plasmid pXCEL01</plasmid>
    </source>
</reference>
<evidence type="ECO:0000313" key="2">
    <source>
        <dbReference type="EMBL" id="ACZ32451.1"/>
    </source>
</evidence>